<keyword evidence="5" id="KW-1185">Reference proteome</keyword>
<dbReference type="EMBL" id="JAKROA010000005">
    <property type="protein sequence ID" value="KAL5106925.1"/>
    <property type="molecule type" value="Genomic_DNA"/>
</dbReference>
<protein>
    <submittedName>
        <fullName evidence="2">Uncharacterized protein</fullName>
    </submittedName>
</protein>
<name>A0ABR4PYR0_9CEST</name>
<evidence type="ECO:0000313" key="3">
    <source>
        <dbReference type="EMBL" id="KAL5106703.1"/>
    </source>
</evidence>
<dbReference type="EMBL" id="JAKROA010000063">
    <property type="protein sequence ID" value="KAL5102586.1"/>
    <property type="molecule type" value="Genomic_DNA"/>
</dbReference>
<proteinExistence type="predicted"/>
<organism evidence="2 5">
    <name type="scientific">Taenia crassiceps</name>
    <dbReference type="NCBI Taxonomy" id="6207"/>
    <lineage>
        <taxon>Eukaryota</taxon>
        <taxon>Metazoa</taxon>
        <taxon>Spiralia</taxon>
        <taxon>Lophotrochozoa</taxon>
        <taxon>Platyhelminthes</taxon>
        <taxon>Cestoda</taxon>
        <taxon>Eucestoda</taxon>
        <taxon>Cyclophyllidea</taxon>
        <taxon>Taeniidae</taxon>
        <taxon>Taenia</taxon>
    </lineage>
</organism>
<evidence type="ECO:0000313" key="4">
    <source>
        <dbReference type="EMBL" id="KAL5106925.1"/>
    </source>
</evidence>
<dbReference type="Proteomes" id="UP001651158">
    <property type="component" value="Unassembled WGS sequence"/>
</dbReference>
<sequence length="88" mass="9093">MLEGKIDVGCGGGGGGGGGKGLMVEDHPQGEQSIHRNDCQPVEGVSVYATSVMLRTSVTGHFTATSTAVTYSGCTRRTTRHSTFLPPP</sequence>
<evidence type="ECO:0000256" key="1">
    <source>
        <dbReference type="SAM" id="MobiDB-lite"/>
    </source>
</evidence>
<dbReference type="EMBL" id="JAKROA010000005">
    <property type="protein sequence ID" value="KAL5106703.1"/>
    <property type="molecule type" value="Genomic_DNA"/>
</dbReference>
<evidence type="ECO:0000313" key="2">
    <source>
        <dbReference type="EMBL" id="KAL5102586.1"/>
    </source>
</evidence>
<evidence type="ECO:0000313" key="5">
    <source>
        <dbReference type="Proteomes" id="UP001651158"/>
    </source>
</evidence>
<feature type="region of interest" description="Disordered" evidence="1">
    <location>
        <begin position="1"/>
        <end position="36"/>
    </location>
</feature>
<accession>A0ABR4PYR0</accession>
<reference evidence="2 5" key="1">
    <citation type="journal article" date="2022" name="Front. Cell. Infect. Microbiol.">
        <title>The Genomes of Two Strains of Taenia crassiceps the Animal Model for the Study of Human Cysticercosis.</title>
        <authorList>
            <person name="Bobes R.J."/>
            <person name="Estrada K."/>
            <person name="Rios-Valencia D.G."/>
            <person name="Calderon-Gallegos A."/>
            <person name="de la Torre P."/>
            <person name="Carrero J.C."/>
            <person name="Sanchez-Flores A."/>
            <person name="Laclette J.P."/>
        </authorList>
    </citation>
    <scope>NUCLEOTIDE SEQUENCE [LARGE SCALE GENOMIC DNA]</scope>
    <source>
        <strain evidence="2">WFUcys</strain>
    </source>
</reference>
<gene>
    <name evidence="3" type="ORF">TcWFU_003271</name>
    <name evidence="2" type="ORF">TcWFU_005810</name>
    <name evidence="4" type="ORF">TcWFU_006394</name>
</gene>
<comment type="caution">
    <text evidence="2">The sequence shown here is derived from an EMBL/GenBank/DDBJ whole genome shotgun (WGS) entry which is preliminary data.</text>
</comment>
<feature type="compositionally biased region" description="Basic and acidic residues" evidence="1">
    <location>
        <begin position="23"/>
        <end position="36"/>
    </location>
</feature>
<feature type="compositionally biased region" description="Gly residues" evidence="1">
    <location>
        <begin position="9"/>
        <end position="21"/>
    </location>
</feature>
<reference evidence="2" key="2">
    <citation type="submission" date="2024-12" db="EMBL/GenBank/DDBJ databases">
        <authorList>
            <person name="Estrada K."/>
            <person name="Bobes R.J."/>
            <person name="Sanchez-Flores A."/>
            <person name="Laclette J.P."/>
        </authorList>
    </citation>
    <scope>NUCLEOTIDE SEQUENCE</scope>
    <source>
        <strain evidence="2">WFUcys</strain>
        <tissue evidence="2">Peritoneal cavity of infected mice</tissue>
    </source>
</reference>